<dbReference type="EC" id="3.5.1.2" evidence="10"/>
<dbReference type="PANTHER" id="PTHR42701:SF1">
    <property type="entry name" value="IMIDAZOLE GLYCEROL PHOSPHATE SYNTHASE SUBUNIT HISH"/>
    <property type="match status" value="1"/>
</dbReference>
<dbReference type="InterPro" id="IPR029062">
    <property type="entry name" value="Class_I_gatase-like"/>
</dbReference>
<evidence type="ECO:0000256" key="7">
    <source>
        <dbReference type="ARBA" id="ARBA00023239"/>
    </source>
</evidence>
<feature type="active site" evidence="10 11">
    <location>
        <position position="194"/>
    </location>
</feature>
<evidence type="ECO:0000256" key="10">
    <source>
        <dbReference type="HAMAP-Rule" id="MF_00278"/>
    </source>
</evidence>
<dbReference type="CDD" id="cd01748">
    <property type="entry name" value="GATase1_IGP_Synthase"/>
    <property type="match status" value="1"/>
</dbReference>
<evidence type="ECO:0000256" key="6">
    <source>
        <dbReference type="ARBA" id="ARBA00023102"/>
    </source>
</evidence>
<sequence>MSKITLIDYGAGNLLNVQRAFEHCGAEVNIATTPEQILTADRLVFPGVGAFPQAMAQLQKQNLVDTIKEAANNKPFLGICLGMQMLLDQSDEFELTQGLGLIAGQVKQLPSTSIDGQPMTIPHMGWSQIHPNQVQWQGSLLADIDANNAFYFVHSFYADVADAKDQLAVFDFGGHAISAALQKDNIIGCQFHPEKSGEMGLKIIESFLQI</sequence>
<name>A0A4V1HHW8_9GAMM</name>
<dbReference type="InterPro" id="IPR010139">
    <property type="entry name" value="Imidazole-glycPsynth_HisH"/>
</dbReference>
<keyword evidence="3 10" id="KW-0028">Amino-acid biosynthesis</keyword>
<evidence type="ECO:0000256" key="9">
    <source>
        <dbReference type="ARBA" id="ARBA00049534"/>
    </source>
</evidence>
<evidence type="ECO:0000313" key="14">
    <source>
        <dbReference type="Proteomes" id="UP000304864"/>
    </source>
</evidence>
<feature type="active site" description="Nucleophile" evidence="10 11">
    <location>
        <position position="80"/>
    </location>
</feature>
<keyword evidence="5 10" id="KW-0315">Glutamine amidotransferase</keyword>
<dbReference type="Pfam" id="PF00117">
    <property type="entry name" value="GATase"/>
    <property type="match status" value="1"/>
</dbReference>
<dbReference type="SUPFAM" id="SSF52317">
    <property type="entry name" value="Class I glutamine amidotransferase-like"/>
    <property type="match status" value="1"/>
</dbReference>
<dbReference type="InterPro" id="IPR017926">
    <property type="entry name" value="GATASE"/>
</dbReference>
<comment type="subcellular location">
    <subcellularLocation>
        <location evidence="10">Cytoplasm</location>
    </subcellularLocation>
</comment>
<dbReference type="GO" id="GO:0005737">
    <property type="term" value="C:cytoplasm"/>
    <property type="evidence" value="ECO:0007669"/>
    <property type="project" value="UniProtKB-SubCell"/>
</dbReference>
<dbReference type="OrthoDB" id="9807137at2"/>
<feature type="domain" description="Glutamine amidotransferase" evidence="12">
    <location>
        <begin position="6"/>
        <end position="207"/>
    </location>
</feature>
<dbReference type="GO" id="GO:0004359">
    <property type="term" value="F:glutaminase activity"/>
    <property type="evidence" value="ECO:0007669"/>
    <property type="project" value="UniProtKB-EC"/>
</dbReference>
<dbReference type="RefSeq" id="WP_138565147.1">
    <property type="nucleotide sequence ID" value="NZ_CP040602.1"/>
</dbReference>
<dbReference type="KEGG" id="thig:FE785_07425"/>
<evidence type="ECO:0000256" key="11">
    <source>
        <dbReference type="PIRSR" id="PIRSR000495-1"/>
    </source>
</evidence>
<comment type="function">
    <text evidence="10">IGPS catalyzes the conversion of PRFAR and glutamine to IGP, AICAR and glutamate. The HisH subunit catalyzes the hydrolysis of glutamine to glutamate and ammonia as part of the synthesis of IGP and AICAR. The resulting ammonia molecule is channeled to the active site of HisF.</text>
</comment>
<dbReference type="UniPathway" id="UPA00031">
    <property type="reaction ID" value="UER00010"/>
</dbReference>
<dbReference type="GO" id="GO:0000105">
    <property type="term" value="P:L-histidine biosynthetic process"/>
    <property type="evidence" value="ECO:0007669"/>
    <property type="project" value="UniProtKB-UniRule"/>
</dbReference>
<dbReference type="GO" id="GO:0016829">
    <property type="term" value="F:lyase activity"/>
    <property type="evidence" value="ECO:0007669"/>
    <property type="project" value="UniProtKB-KW"/>
</dbReference>
<evidence type="ECO:0000256" key="1">
    <source>
        <dbReference type="ARBA" id="ARBA00005091"/>
    </source>
</evidence>
<evidence type="ECO:0000256" key="8">
    <source>
        <dbReference type="ARBA" id="ARBA00047838"/>
    </source>
</evidence>
<proteinExistence type="inferred from homology"/>
<keyword evidence="14" id="KW-1185">Reference proteome</keyword>
<dbReference type="PANTHER" id="PTHR42701">
    <property type="entry name" value="IMIDAZOLE GLYCEROL PHOSPHATE SYNTHASE SUBUNIT HISH"/>
    <property type="match status" value="1"/>
</dbReference>
<dbReference type="HAMAP" id="MF_00278">
    <property type="entry name" value="HisH"/>
    <property type="match status" value="1"/>
</dbReference>
<protein>
    <recommendedName>
        <fullName evidence="10">Imidazole glycerol phosphate synthase subunit HisH</fullName>
        <ecNumber evidence="10">4.3.2.10</ecNumber>
    </recommendedName>
    <alternativeName>
        <fullName evidence="10">IGP synthase glutaminase subunit</fullName>
        <ecNumber evidence="10">3.5.1.2</ecNumber>
    </alternativeName>
    <alternativeName>
        <fullName evidence="10">IGP synthase subunit HisH</fullName>
    </alternativeName>
    <alternativeName>
        <fullName evidence="10">ImGP synthase subunit HisH</fullName>
        <shortName evidence="10">IGPS subunit HisH</shortName>
    </alternativeName>
</protein>
<evidence type="ECO:0000313" key="13">
    <source>
        <dbReference type="EMBL" id="QCU90473.1"/>
    </source>
</evidence>
<keyword evidence="6 10" id="KW-0368">Histidine biosynthesis</keyword>
<comment type="subunit">
    <text evidence="2 10">Heterodimer of HisH and HisF.</text>
</comment>
<dbReference type="Gene3D" id="3.40.50.880">
    <property type="match status" value="1"/>
</dbReference>
<keyword evidence="10" id="KW-0963">Cytoplasm</keyword>
<comment type="pathway">
    <text evidence="1 10">Amino-acid biosynthesis; L-histidine biosynthesis; L-histidine from 5-phospho-alpha-D-ribose 1-diphosphate: step 5/9.</text>
</comment>
<dbReference type="GO" id="GO:0000107">
    <property type="term" value="F:imidazoleglycerol-phosphate synthase activity"/>
    <property type="evidence" value="ECO:0007669"/>
    <property type="project" value="UniProtKB-UniRule"/>
</dbReference>
<evidence type="ECO:0000256" key="2">
    <source>
        <dbReference type="ARBA" id="ARBA00011152"/>
    </source>
</evidence>
<keyword evidence="7 10" id="KW-0456">Lyase</keyword>
<dbReference type="PIRSF" id="PIRSF000495">
    <property type="entry name" value="Amidotransf_hisH"/>
    <property type="match status" value="1"/>
</dbReference>
<dbReference type="EC" id="4.3.2.10" evidence="10"/>
<evidence type="ECO:0000256" key="3">
    <source>
        <dbReference type="ARBA" id="ARBA00022605"/>
    </source>
</evidence>
<accession>A0A4V1HHW8</accession>
<comment type="catalytic activity">
    <reaction evidence="8 10">
        <text>5-[(5-phospho-1-deoxy-D-ribulos-1-ylimino)methylamino]-1-(5-phospho-beta-D-ribosyl)imidazole-4-carboxamide + L-glutamine = D-erythro-1-(imidazol-4-yl)glycerol 3-phosphate + 5-amino-1-(5-phospho-beta-D-ribosyl)imidazole-4-carboxamide + L-glutamate + H(+)</text>
        <dbReference type="Rhea" id="RHEA:24793"/>
        <dbReference type="ChEBI" id="CHEBI:15378"/>
        <dbReference type="ChEBI" id="CHEBI:29985"/>
        <dbReference type="ChEBI" id="CHEBI:58278"/>
        <dbReference type="ChEBI" id="CHEBI:58359"/>
        <dbReference type="ChEBI" id="CHEBI:58475"/>
        <dbReference type="ChEBI" id="CHEBI:58525"/>
        <dbReference type="EC" id="4.3.2.10"/>
    </reaction>
</comment>
<keyword evidence="4 10" id="KW-0378">Hydrolase</keyword>
<organism evidence="13 14">
    <name type="scientific">Thiomicrorhabdus sediminis</name>
    <dbReference type="NCBI Taxonomy" id="2580412"/>
    <lineage>
        <taxon>Bacteria</taxon>
        <taxon>Pseudomonadati</taxon>
        <taxon>Pseudomonadota</taxon>
        <taxon>Gammaproteobacteria</taxon>
        <taxon>Thiotrichales</taxon>
        <taxon>Piscirickettsiaceae</taxon>
        <taxon>Thiomicrorhabdus</taxon>
    </lineage>
</organism>
<reference evidence="13 14" key="1">
    <citation type="submission" date="2019-05" db="EMBL/GenBank/DDBJ databases">
        <title>Thiomicrorhabdus sediminis sp. nov, a novel sulfur-oxidizing bacterium isolated from coastal sediment.</title>
        <authorList>
            <person name="Liu X."/>
        </authorList>
    </citation>
    <scope>NUCLEOTIDE SEQUENCE [LARGE SCALE GENOMIC DNA]</scope>
    <source>
        <strain evidence="13 14">G1</strain>
    </source>
</reference>
<dbReference type="EMBL" id="CP040602">
    <property type="protein sequence ID" value="QCU90473.1"/>
    <property type="molecule type" value="Genomic_DNA"/>
</dbReference>
<gene>
    <name evidence="10 13" type="primary">hisH</name>
    <name evidence="13" type="ORF">FE785_07425</name>
</gene>
<evidence type="ECO:0000259" key="12">
    <source>
        <dbReference type="Pfam" id="PF00117"/>
    </source>
</evidence>
<dbReference type="PROSITE" id="PS51273">
    <property type="entry name" value="GATASE_TYPE_1"/>
    <property type="match status" value="1"/>
</dbReference>
<dbReference type="NCBIfam" id="TIGR01855">
    <property type="entry name" value="IMP_synth_hisH"/>
    <property type="match status" value="1"/>
</dbReference>
<comment type="catalytic activity">
    <reaction evidence="9 10">
        <text>L-glutamine + H2O = L-glutamate + NH4(+)</text>
        <dbReference type="Rhea" id="RHEA:15889"/>
        <dbReference type="ChEBI" id="CHEBI:15377"/>
        <dbReference type="ChEBI" id="CHEBI:28938"/>
        <dbReference type="ChEBI" id="CHEBI:29985"/>
        <dbReference type="ChEBI" id="CHEBI:58359"/>
        <dbReference type="EC" id="3.5.1.2"/>
    </reaction>
</comment>
<dbReference type="AlphaFoldDB" id="A0A4V1HHW8"/>
<evidence type="ECO:0000256" key="5">
    <source>
        <dbReference type="ARBA" id="ARBA00022962"/>
    </source>
</evidence>
<evidence type="ECO:0000256" key="4">
    <source>
        <dbReference type="ARBA" id="ARBA00022801"/>
    </source>
</evidence>
<dbReference type="Proteomes" id="UP000304864">
    <property type="component" value="Chromosome"/>
</dbReference>
<feature type="active site" evidence="10 11">
    <location>
        <position position="192"/>
    </location>
</feature>